<dbReference type="Proteomes" id="UP000594042">
    <property type="component" value="Chromosome"/>
</dbReference>
<organism evidence="2 3">
    <name type="scientific">Coprobacter secundus subsp. similis</name>
    <dbReference type="NCBI Taxonomy" id="2751153"/>
    <lineage>
        <taxon>Bacteria</taxon>
        <taxon>Pseudomonadati</taxon>
        <taxon>Bacteroidota</taxon>
        <taxon>Bacteroidia</taxon>
        <taxon>Bacteroidales</taxon>
        <taxon>Barnesiellaceae</taxon>
        <taxon>Coprobacter</taxon>
    </lineage>
</organism>
<dbReference type="AlphaFoldDB" id="A0A7G1HTZ0"/>
<evidence type="ECO:0000259" key="1">
    <source>
        <dbReference type="Pfam" id="PF05117"/>
    </source>
</evidence>
<dbReference type="InterPro" id="IPR016097">
    <property type="entry name" value="DUF695"/>
</dbReference>
<dbReference type="EMBL" id="AP023322">
    <property type="protein sequence ID" value="BCI63126.1"/>
    <property type="molecule type" value="Genomic_DNA"/>
</dbReference>
<keyword evidence="3" id="KW-1185">Reference proteome</keyword>
<feature type="domain" description="DUF695" evidence="1">
    <location>
        <begin position="16"/>
        <end position="135"/>
    </location>
</feature>
<name>A0A7G1HTZ0_9BACT</name>
<dbReference type="RefSeq" id="WP_200755816.1">
    <property type="nucleotide sequence ID" value="NZ_AP023322.1"/>
</dbReference>
<gene>
    <name evidence="2" type="ORF">Cop2CBH44_14790</name>
</gene>
<dbReference type="KEGG" id="copr:Cop2CBH44_14790"/>
<proteinExistence type="predicted"/>
<dbReference type="Pfam" id="PF05117">
    <property type="entry name" value="DUF695"/>
    <property type="match status" value="1"/>
</dbReference>
<sequence>MKLTDIWFTALAESEDGQMIVVSGRDNISDFRKSGKFRERAEVTWSYRSAINGMPSEEEAKKMEEVQLVLQRSMEKNKLAILTGVYTGAGERTWVFYTRNVPAFGLMLNDALADFERLPLSIYTEKDLGWAEYQEMYESKPEEGSDDFE</sequence>
<evidence type="ECO:0000313" key="2">
    <source>
        <dbReference type="EMBL" id="BCI63126.1"/>
    </source>
</evidence>
<protein>
    <recommendedName>
        <fullName evidence="1">DUF695 domain-containing protein</fullName>
    </recommendedName>
</protein>
<reference evidence="3" key="1">
    <citation type="submission" date="2020-07" db="EMBL/GenBank/DDBJ databases">
        <title>Complete genome sequencing of Coprobacter sp. strain 2CBH44.</title>
        <authorList>
            <person name="Sakamoto M."/>
            <person name="Murakami T."/>
            <person name="Mori H."/>
        </authorList>
    </citation>
    <scope>NUCLEOTIDE SEQUENCE [LARGE SCALE GENOMIC DNA]</scope>
    <source>
        <strain evidence="3">2CBH44</strain>
    </source>
</reference>
<evidence type="ECO:0000313" key="3">
    <source>
        <dbReference type="Proteomes" id="UP000594042"/>
    </source>
</evidence>
<accession>A0A7G1HTZ0</accession>